<protein>
    <submittedName>
        <fullName evidence="3">Uncharacterized protein</fullName>
    </submittedName>
</protein>
<dbReference type="GeneID" id="33561529"/>
<dbReference type="Proteomes" id="UP000193648">
    <property type="component" value="Unassembled WGS sequence"/>
</dbReference>
<keyword evidence="1" id="KW-0175">Coiled coil</keyword>
<evidence type="ECO:0000256" key="2">
    <source>
        <dbReference type="SAM" id="MobiDB-lite"/>
    </source>
</evidence>
<feature type="coiled-coil region" evidence="1">
    <location>
        <begin position="13"/>
        <end position="47"/>
    </location>
</feature>
<evidence type="ECO:0000313" key="3">
    <source>
        <dbReference type="EMBL" id="ORZ06567.1"/>
    </source>
</evidence>
<proteinExistence type="predicted"/>
<reference evidence="3 4" key="1">
    <citation type="submission" date="2016-07" db="EMBL/GenBank/DDBJ databases">
        <title>Pervasive Adenine N6-methylation of Active Genes in Fungi.</title>
        <authorList>
            <consortium name="DOE Joint Genome Institute"/>
            <person name="Mondo S.J."/>
            <person name="Dannebaum R.O."/>
            <person name="Kuo R.C."/>
            <person name="Labutti K."/>
            <person name="Haridas S."/>
            <person name="Kuo A."/>
            <person name="Salamov A."/>
            <person name="Ahrendt S.R."/>
            <person name="Lipzen A."/>
            <person name="Sullivan W."/>
            <person name="Andreopoulos W.B."/>
            <person name="Clum A."/>
            <person name="Lindquist E."/>
            <person name="Daum C."/>
            <person name="Ramamoorthy G.K."/>
            <person name="Gryganskyi A."/>
            <person name="Culley D."/>
            <person name="Magnuson J.K."/>
            <person name="James T.Y."/>
            <person name="O'Malley M.A."/>
            <person name="Stajich J.E."/>
            <person name="Spatafora J.W."/>
            <person name="Visel A."/>
            <person name="Grigoriev I.V."/>
        </authorList>
    </citation>
    <scope>NUCLEOTIDE SEQUENCE [LARGE SCALE GENOMIC DNA]</scope>
    <source>
        <strain evidence="3 4">NRRL 3116</strain>
    </source>
</reference>
<sequence length="177" mass="20270">MVPEIAEGLEEVSRSSNSNAQLIQQQLKELQRRLQQQEEQQQQHQLELHRIGAHLQQYLVKINQQHQHHQYAFNFMQYVYNNQCQLQQSSQGMSSPHPSLAFPLLAAPPPPPPPDPLLLVMPNPPNAPLLSTSQLHLSSLWSTTQLPEGSAASTSKKKRKRETWISYTPQKFQKLRA</sequence>
<dbReference type="InParanoid" id="A0A1Y2GDQ5"/>
<dbReference type="RefSeq" id="XP_021877610.1">
    <property type="nucleotide sequence ID" value="XM_022019684.1"/>
</dbReference>
<accession>A0A1Y2GDQ5</accession>
<dbReference type="EMBL" id="MCFF01000045">
    <property type="protein sequence ID" value="ORZ06567.1"/>
    <property type="molecule type" value="Genomic_DNA"/>
</dbReference>
<feature type="region of interest" description="Disordered" evidence="2">
    <location>
        <begin position="144"/>
        <end position="177"/>
    </location>
</feature>
<keyword evidence="4" id="KW-1185">Reference proteome</keyword>
<evidence type="ECO:0000256" key="1">
    <source>
        <dbReference type="SAM" id="Coils"/>
    </source>
</evidence>
<dbReference type="AlphaFoldDB" id="A0A1Y2GDQ5"/>
<gene>
    <name evidence="3" type="ORF">BCR41DRAFT_167538</name>
</gene>
<evidence type="ECO:0000313" key="4">
    <source>
        <dbReference type="Proteomes" id="UP000193648"/>
    </source>
</evidence>
<name>A0A1Y2GDQ5_9FUNG</name>
<organism evidence="3 4">
    <name type="scientific">Lobosporangium transversale</name>
    <dbReference type="NCBI Taxonomy" id="64571"/>
    <lineage>
        <taxon>Eukaryota</taxon>
        <taxon>Fungi</taxon>
        <taxon>Fungi incertae sedis</taxon>
        <taxon>Mucoromycota</taxon>
        <taxon>Mortierellomycotina</taxon>
        <taxon>Mortierellomycetes</taxon>
        <taxon>Mortierellales</taxon>
        <taxon>Mortierellaceae</taxon>
        <taxon>Lobosporangium</taxon>
    </lineage>
</organism>
<comment type="caution">
    <text evidence="3">The sequence shown here is derived from an EMBL/GenBank/DDBJ whole genome shotgun (WGS) entry which is preliminary data.</text>
</comment>